<dbReference type="Proteomes" id="UP000602076">
    <property type="component" value="Unassembled WGS sequence"/>
</dbReference>
<feature type="transmembrane region" description="Helical" evidence="1">
    <location>
        <begin position="73"/>
        <end position="94"/>
    </location>
</feature>
<keyword evidence="1" id="KW-1133">Transmembrane helix</keyword>
<feature type="transmembrane region" description="Helical" evidence="1">
    <location>
        <begin position="41"/>
        <end position="61"/>
    </location>
</feature>
<dbReference type="Pfam" id="PF11457">
    <property type="entry name" value="DUF3021"/>
    <property type="match status" value="1"/>
</dbReference>
<evidence type="ECO:0000313" key="2">
    <source>
        <dbReference type="EMBL" id="MBD3107562.1"/>
    </source>
</evidence>
<dbReference type="RefSeq" id="WP_190997106.1">
    <property type="nucleotide sequence ID" value="NZ_JACXSI010000007.1"/>
</dbReference>
<protein>
    <submittedName>
        <fullName evidence="2">DUF3021 domain-containing protein</fullName>
    </submittedName>
</protein>
<proteinExistence type="predicted"/>
<keyword evidence="1" id="KW-0812">Transmembrane</keyword>
<reference evidence="2" key="1">
    <citation type="submission" date="2020-09" db="EMBL/GenBank/DDBJ databases">
        <title>Bacillus faecalis sp. nov., a moderately halophilic bacterium isolated from cow faeces.</title>
        <authorList>
            <person name="Jiang L."/>
            <person name="Lee J."/>
        </authorList>
    </citation>
    <scope>NUCLEOTIDE SEQUENCE</scope>
    <source>
        <strain evidence="2">AGMB 02131</strain>
    </source>
</reference>
<accession>A0A927CVK4</accession>
<dbReference type="EMBL" id="JACXSI010000007">
    <property type="protein sequence ID" value="MBD3107562.1"/>
    <property type="molecule type" value="Genomic_DNA"/>
</dbReference>
<comment type="caution">
    <text evidence="2">The sequence shown here is derived from an EMBL/GenBank/DDBJ whole genome shotgun (WGS) entry which is preliminary data.</text>
</comment>
<sequence length="136" mass="15751">MKAFVSRSLIGIFFGSFIALLLVNINVYFSESNIIDKGLLLQNSIASVLLGWFFTVSPLYFEMKRLKLSQQTILHFLTVISLYFILAIAVGWIPFTITSFMLSLLIFIAIYIIIWIAFYLYFKNQVKKMNDDLNKI</sequence>
<feature type="transmembrane region" description="Helical" evidence="1">
    <location>
        <begin position="100"/>
        <end position="122"/>
    </location>
</feature>
<feature type="transmembrane region" description="Helical" evidence="1">
    <location>
        <begin position="9"/>
        <end position="29"/>
    </location>
</feature>
<keyword evidence="1" id="KW-0472">Membrane</keyword>
<evidence type="ECO:0000256" key="1">
    <source>
        <dbReference type="SAM" id="Phobius"/>
    </source>
</evidence>
<name>A0A927CVK4_9BACI</name>
<dbReference type="InterPro" id="IPR021560">
    <property type="entry name" value="DUF3021"/>
</dbReference>
<organism evidence="2 3">
    <name type="scientific">Peribacillus faecalis</name>
    <dbReference type="NCBI Taxonomy" id="2772559"/>
    <lineage>
        <taxon>Bacteria</taxon>
        <taxon>Bacillati</taxon>
        <taxon>Bacillota</taxon>
        <taxon>Bacilli</taxon>
        <taxon>Bacillales</taxon>
        <taxon>Bacillaceae</taxon>
        <taxon>Peribacillus</taxon>
    </lineage>
</organism>
<gene>
    <name evidence="2" type="ORF">IEO70_04215</name>
</gene>
<dbReference type="AlphaFoldDB" id="A0A927CVK4"/>
<keyword evidence="3" id="KW-1185">Reference proteome</keyword>
<evidence type="ECO:0000313" key="3">
    <source>
        <dbReference type="Proteomes" id="UP000602076"/>
    </source>
</evidence>